<gene>
    <name evidence="3" type="ORF">P0Y56_01330</name>
</gene>
<keyword evidence="3" id="KW-0326">Glycosidase</keyword>
<evidence type="ECO:0000256" key="1">
    <source>
        <dbReference type="SAM" id="SignalP"/>
    </source>
</evidence>
<feature type="domain" description="Phosphodiester glycosidase" evidence="2">
    <location>
        <begin position="88"/>
        <end position="233"/>
    </location>
</feature>
<evidence type="ECO:0000313" key="4">
    <source>
        <dbReference type="Proteomes" id="UP001218362"/>
    </source>
</evidence>
<dbReference type="PROSITE" id="PS51257">
    <property type="entry name" value="PROKAR_LIPOPROTEIN"/>
    <property type="match status" value="1"/>
</dbReference>
<dbReference type="EMBL" id="CP119316">
    <property type="protein sequence ID" value="WEK46957.1"/>
    <property type="molecule type" value="Genomic_DNA"/>
</dbReference>
<keyword evidence="1" id="KW-0732">Signal</keyword>
<name>A0AAJ6BND0_9SPHN</name>
<accession>A0AAJ6BND0</accession>
<dbReference type="Pfam" id="PF09992">
    <property type="entry name" value="NAGPA"/>
    <property type="match status" value="1"/>
</dbReference>
<dbReference type="KEGG" id="acob:P0Y56_01330"/>
<dbReference type="AlphaFoldDB" id="A0AAJ6BND0"/>
<proteinExistence type="predicted"/>
<keyword evidence="3" id="KW-0378">Hydrolase</keyword>
<evidence type="ECO:0000313" key="3">
    <source>
        <dbReference type="EMBL" id="WEK46957.1"/>
    </source>
</evidence>
<dbReference type="InterPro" id="IPR018711">
    <property type="entry name" value="NAGPA"/>
</dbReference>
<feature type="chain" id="PRO_5042593929" evidence="1">
    <location>
        <begin position="28"/>
        <end position="268"/>
    </location>
</feature>
<dbReference type="Proteomes" id="UP001218362">
    <property type="component" value="Chromosome"/>
</dbReference>
<organism evidence="3 4">
    <name type="scientific">Candidatus Andeanibacterium colombiense</name>
    <dbReference type="NCBI Taxonomy" id="3121345"/>
    <lineage>
        <taxon>Bacteria</taxon>
        <taxon>Pseudomonadati</taxon>
        <taxon>Pseudomonadota</taxon>
        <taxon>Alphaproteobacteria</taxon>
        <taxon>Sphingomonadales</taxon>
        <taxon>Sphingomonadaceae</taxon>
        <taxon>Candidatus Andeanibacterium</taxon>
    </lineage>
</organism>
<sequence length="268" mass="28364">MNSRLAAPLLAAALALGSCGGSTGASAPALVLHPGCQKTEFEKIPLTLCVADPAVDTIRTALGPPDGEPWRSLASFSTSRAPDAPPVAFALNAGMFDDDGEPIGYYVEGGDKKHALNRNQGPGNFHMLPNGVFYGSAGKWHVASAEDFFAHVTERPDFGTQSGPMLVIDGQLHPKIDPDGKSLRIRNAVGIDCQGRALFVISDQPLSFGTLARFYRDELRVKNALFLDGTVSSLWDPKSGRLDNGIPIGPLIVVEKRSKAGAKDIGTT</sequence>
<feature type="signal peptide" evidence="1">
    <location>
        <begin position="1"/>
        <end position="27"/>
    </location>
</feature>
<evidence type="ECO:0000259" key="2">
    <source>
        <dbReference type="Pfam" id="PF09992"/>
    </source>
</evidence>
<dbReference type="GO" id="GO:0016798">
    <property type="term" value="F:hydrolase activity, acting on glycosyl bonds"/>
    <property type="evidence" value="ECO:0007669"/>
    <property type="project" value="UniProtKB-KW"/>
</dbReference>
<reference evidence="3" key="1">
    <citation type="submission" date="2023-03" db="EMBL/GenBank/DDBJ databases">
        <title>Andean soil-derived lignocellulolytic bacterial consortium as a source of novel taxa and putative plastic-active enzymes.</title>
        <authorList>
            <person name="Diaz-Garcia L."/>
            <person name="Chuvochina M."/>
            <person name="Feuerriegel G."/>
            <person name="Bunk B."/>
            <person name="Sproer C."/>
            <person name="Streit W.R."/>
            <person name="Rodriguez L.M."/>
            <person name="Overmann J."/>
            <person name="Jimenez D.J."/>
        </authorList>
    </citation>
    <scope>NUCLEOTIDE SEQUENCE</scope>
    <source>
        <strain evidence="3">MAG 26</strain>
    </source>
</reference>
<protein>
    <submittedName>
        <fullName evidence="3">Phosphodiester glycosidase family protein</fullName>
    </submittedName>
</protein>